<dbReference type="Proteomes" id="UP000062645">
    <property type="component" value="Chromosome"/>
</dbReference>
<dbReference type="PATRIC" id="fig|224013.5.peg.2834"/>
<dbReference type="KEGG" id="npz:ACX27_11690"/>
<sequence length="145" mass="16267">MNNQPVNNIIAVVGNKAIESLATIIQQLQTEPKDSIDLSKLQSTEDELEDILLMLQFELKQAKDKSNWDLVNTLRPAIQECKYTIDSVRAAIINKIVIEVNSDNFAEMQKILANIDEASKTQTQINVAIGLFGFVRRLLSGRILL</sequence>
<organism evidence="1 2">
    <name type="scientific">Nostoc piscinale CENA21</name>
    <dbReference type="NCBI Taxonomy" id="224013"/>
    <lineage>
        <taxon>Bacteria</taxon>
        <taxon>Bacillati</taxon>
        <taxon>Cyanobacteriota</taxon>
        <taxon>Cyanophyceae</taxon>
        <taxon>Nostocales</taxon>
        <taxon>Nostocaceae</taxon>
        <taxon>Nostoc</taxon>
    </lineage>
</organism>
<evidence type="ECO:0000313" key="1">
    <source>
        <dbReference type="EMBL" id="ALF53354.1"/>
    </source>
</evidence>
<dbReference type="RefSeq" id="WP_062292355.1">
    <property type="nucleotide sequence ID" value="NZ_CP012036.1"/>
</dbReference>
<dbReference type="AlphaFoldDB" id="A0A0M4T3V5"/>
<reference evidence="1 2" key="2">
    <citation type="journal article" date="2016" name="Genome Announc.">
        <title>Draft Genome Sequence of the N2-Fixing Cyanobacterium Nostoc piscinale CENA21, Isolated from the Brazilian Amazon Floodplain.</title>
        <authorList>
            <person name="Leao T."/>
            <person name="Guimaraes P.I."/>
            <person name="de Melo A.G."/>
            <person name="Ramos R.T."/>
            <person name="Leao P.N."/>
            <person name="Silva A."/>
            <person name="Fiore M.F."/>
            <person name="Schneider M.P."/>
        </authorList>
    </citation>
    <scope>NUCLEOTIDE SEQUENCE [LARGE SCALE GENOMIC DNA]</scope>
    <source>
        <strain evidence="1 2">CENA21</strain>
    </source>
</reference>
<proteinExistence type="predicted"/>
<protein>
    <submittedName>
        <fullName evidence="1">Uncharacterized protein</fullName>
    </submittedName>
</protein>
<gene>
    <name evidence="1" type="ORF">ACX27_11690</name>
</gene>
<reference evidence="2" key="1">
    <citation type="submission" date="2015-07" db="EMBL/GenBank/DDBJ databases">
        <title>Genome Of Nitrogen-Fixing Cyanobacterium Nostoc piscinale CENA21 From Solimoes/Amazon River Floodplain Sediments And Comparative Genomics To Uncover Biosynthetic Natural Products Potential.</title>
        <authorList>
            <person name="Leao T.F."/>
            <person name="Leao P.N."/>
            <person name="Guimaraes P.I."/>
            <person name="de Melo A.G.C."/>
            <person name="Ramos R.T.J."/>
            <person name="Silva A."/>
            <person name="Fiore M.F."/>
            <person name="Schneider M.P.C."/>
        </authorList>
    </citation>
    <scope>NUCLEOTIDE SEQUENCE [LARGE SCALE GENOMIC DNA]</scope>
    <source>
        <strain evidence="2">CENA21</strain>
    </source>
</reference>
<name>A0A0M4T3V5_9NOSO</name>
<accession>A0A0M4T3V5</accession>
<evidence type="ECO:0000313" key="2">
    <source>
        <dbReference type="Proteomes" id="UP000062645"/>
    </source>
</evidence>
<keyword evidence="2" id="KW-1185">Reference proteome</keyword>
<dbReference type="OrthoDB" id="489084at2"/>
<dbReference type="EMBL" id="CP012036">
    <property type="protein sequence ID" value="ALF53354.1"/>
    <property type="molecule type" value="Genomic_DNA"/>
</dbReference>